<dbReference type="AlphaFoldDB" id="A0A7S0GEL5"/>
<evidence type="ECO:0000313" key="2">
    <source>
        <dbReference type="EMBL" id="CAD8413031.1"/>
    </source>
</evidence>
<proteinExistence type="predicted"/>
<accession>A0A7S0GEL5</accession>
<evidence type="ECO:0000256" key="1">
    <source>
        <dbReference type="SAM" id="MobiDB-lite"/>
    </source>
</evidence>
<dbReference type="EMBL" id="HBEL01019363">
    <property type="protein sequence ID" value="CAD8413031.1"/>
    <property type="molecule type" value="Transcribed_RNA"/>
</dbReference>
<name>A0A7S0GEL5_9STRA</name>
<feature type="compositionally biased region" description="Acidic residues" evidence="1">
    <location>
        <begin position="12"/>
        <end position="23"/>
    </location>
</feature>
<gene>
    <name evidence="2" type="ORF">PINE0816_LOCUS9160</name>
</gene>
<sequence length="123" mass="13981">MEEMEQLRLGQDEEGEDNEDNFMEDACRTVSKIEEESQDEKKEESASELGLESSQLTAPEMDQILMCDRPLPAVSHVERQLETCSTAKLQHLLSLGLSASFAMSRYSRLYQAICVQFRESSLN</sequence>
<protein>
    <submittedName>
        <fullName evidence="2">Uncharacterized protein</fullName>
    </submittedName>
</protein>
<feature type="region of interest" description="Disordered" evidence="1">
    <location>
        <begin position="1"/>
        <end position="55"/>
    </location>
</feature>
<organism evidence="2">
    <name type="scientific">Proboscia inermis</name>
    <dbReference type="NCBI Taxonomy" id="420281"/>
    <lineage>
        <taxon>Eukaryota</taxon>
        <taxon>Sar</taxon>
        <taxon>Stramenopiles</taxon>
        <taxon>Ochrophyta</taxon>
        <taxon>Bacillariophyta</taxon>
        <taxon>Coscinodiscophyceae</taxon>
        <taxon>Rhizosoleniophycidae</taxon>
        <taxon>Rhizosoleniales</taxon>
        <taxon>Rhizosoleniaceae</taxon>
        <taxon>Proboscia</taxon>
    </lineage>
</organism>
<feature type="compositionally biased region" description="Basic and acidic residues" evidence="1">
    <location>
        <begin position="25"/>
        <end position="45"/>
    </location>
</feature>
<reference evidence="2" key="1">
    <citation type="submission" date="2021-01" db="EMBL/GenBank/DDBJ databases">
        <authorList>
            <person name="Corre E."/>
            <person name="Pelletier E."/>
            <person name="Niang G."/>
            <person name="Scheremetjew M."/>
            <person name="Finn R."/>
            <person name="Kale V."/>
            <person name="Holt S."/>
            <person name="Cochrane G."/>
            <person name="Meng A."/>
            <person name="Brown T."/>
            <person name="Cohen L."/>
        </authorList>
    </citation>
    <scope>NUCLEOTIDE SEQUENCE</scope>
    <source>
        <strain evidence="2">CCAP1064/1</strain>
    </source>
</reference>